<feature type="compositionally biased region" description="Basic and acidic residues" evidence="1">
    <location>
        <begin position="1"/>
        <end position="11"/>
    </location>
</feature>
<feature type="region of interest" description="Disordered" evidence="1">
    <location>
        <begin position="1"/>
        <end position="21"/>
    </location>
</feature>
<name>A0ABS7YB57_9BURK</name>
<dbReference type="RefSeq" id="WP_225239195.1">
    <property type="nucleotide sequence ID" value="NZ_JAHYBX010000005.1"/>
</dbReference>
<protein>
    <submittedName>
        <fullName evidence="2">Uncharacterized protein</fullName>
    </submittedName>
</protein>
<dbReference type="Proteomes" id="UP001198602">
    <property type="component" value="Unassembled WGS sequence"/>
</dbReference>
<comment type="caution">
    <text evidence="2">The sequence shown here is derived from an EMBL/GenBank/DDBJ whole genome shotgun (WGS) entry which is preliminary data.</text>
</comment>
<evidence type="ECO:0000256" key="1">
    <source>
        <dbReference type="SAM" id="MobiDB-lite"/>
    </source>
</evidence>
<proteinExistence type="predicted"/>
<dbReference type="EMBL" id="JAHYBX010000005">
    <property type="protein sequence ID" value="MCA1856938.1"/>
    <property type="molecule type" value="Genomic_DNA"/>
</dbReference>
<sequence length="92" mass="10233">MDKHIRYRDKAYPNSKPQSPWLRQAEVENEAEYHPHSNTCGKKLKNSKNYVAHSAIAKGCNLIVSCKKLLSAIMPASCPIAGKTPTLLCCFS</sequence>
<organism evidence="2 3">
    <name type="scientific">Massilia hydrophila</name>
    <dbReference type="NCBI Taxonomy" id="3044279"/>
    <lineage>
        <taxon>Bacteria</taxon>
        <taxon>Pseudomonadati</taxon>
        <taxon>Pseudomonadota</taxon>
        <taxon>Betaproteobacteria</taxon>
        <taxon>Burkholderiales</taxon>
        <taxon>Oxalobacteraceae</taxon>
        <taxon>Telluria group</taxon>
        <taxon>Massilia</taxon>
    </lineage>
</organism>
<evidence type="ECO:0000313" key="3">
    <source>
        <dbReference type="Proteomes" id="UP001198602"/>
    </source>
</evidence>
<reference evidence="2 3" key="1">
    <citation type="submission" date="2021-07" db="EMBL/GenBank/DDBJ databases">
        <title>Characterization of Violacein-producing bacteria and related species.</title>
        <authorList>
            <person name="Wilson H.S."/>
            <person name="De Leon M.E."/>
        </authorList>
    </citation>
    <scope>NUCLEOTIDE SEQUENCE [LARGE SCALE GENOMIC DNA]</scope>
    <source>
        <strain evidence="2 3">HSC-2F05</strain>
    </source>
</reference>
<gene>
    <name evidence="2" type="ORF">LE190_13515</name>
</gene>
<evidence type="ECO:0000313" key="2">
    <source>
        <dbReference type="EMBL" id="MCA1856938.1"/>
    </source>
</evidence>
<keyword evidence="3" id="KW-1185">Reference proteome</keyword>
<accession>A0ABS7YB57</accession>